<dbReference type="Proteomes" id="UP000658131">
    <property type="component" value="Unassembled WGS sequence"/>
</dbReference>
<evidence type="ECO:0000313" key="2">
    <source>
        <dbReference type="EMBL" id="MBC8576297.1"/>
    </source>
</evidence>
<protein>
    <recommendedName>
        <fullName evidence="4">FeoB-associated Cys-rich membrane protein</fullName>
    </recommendedName>
</protein>
<accession>A0ABR7NKC5</accession>
<sequence length="62" mass="6677">MAILIFLLLVTVPAVLLVCRTEQRTKRGCGRGCATCGNRALCHPGEKHRTSGSEEKRGRPAG</sequence>
<evidence type="ECO:0000256" key="1">
    <source>
        <dbReference type="SAM" id="MobiDB-lite"/>
    </source>
</evidence>
<feature type="compositionally biased region" description="Basic and acidic residues" evidence="1">
    <location>
        <begin position="44"/>
        <end position="62"/>
    </location>
</feature>
<evidence type="ECO:0000313" key="3">
    <source>
        <dbReference type="Proteomes" id="UP000658131"/>
    </source>
</evidence>
<keyword evidence="3" id="KW-1185">Reference proteome</keyword>
<evidence type="ECO:0008006" key="4">
    <source>
        <dbReference type="Google" id="ProtNLM"/>
    </source>
</evidence>
<proteinExistence type="predicted"/>
<comment type="caution">
    <text evidence="2">The sequence shown here is derived from an EMBL/GenBank/DDBJ whole genome shotgun (WGS) entry which is preliminary data.</text>
</comment>
<reference evidence="2 3" key="1">
    <citation type="submission" date="2020-08" db="EMBL/GenBank/DDBJ databases">
        <title>Genome public.</title>
        <authorList>
            <person name="Liu C."/>
            <person name="Sun Q."/>
        </authorList>
    </citation>
    <scope>NUCLEOTIDE SEQUENCE [LARGE SCALE GENOMIC DNA]</scope>
    <source>
        <strain evidence="2 3">BX1</strain>
    </source>
</reference>
<dbReference type="RefSeq" id="WP_262399830.1">
    <property type="nucleotide sequence ID" value="NZ_JACRTB010000010.1"/>
</dbReference>
<feature type="region of interest" description="Disordered" evidence="1">
    <location>
        <begin position="43"/>
        <end position="62"/>
    </location>
</feature>
<name>A0ABR7NKC5_9FIRM</name>
<organism evidence="2 3">
    <name type="scientific">Yanshouia hominis</name>
    <dbReference type="NCBI Taxonomy" id="2763673"/>
    <lineage>
        <taxon>Bacteria</taxon>
        <taxon>Bacillati</taxon>
        <taxon>Bacillota</taxon>
        <taxon>Clostridia</taxon>
        <taxon>Eubacteriales</taxon>
        <taxon>Oscillospiraceae</taxon>
        <taxon>Yanshouia</taxon>
    </lineage>
</organism>
<gene>
    <name evidence="2" type="ORF">H8717_07745</name>
</gene>
<dbReference type="EMBL" id="JACRTB010000010">
    <property type="protein sequence ID" value="MBC8576297.1"/>
    <property type="molecule type" value="Genomic_DNA"/>
</dbReference>